<sequence>MWHPDGSALPGALTALVTAAVLAASGCNGAGNNPGEAKATKSTRTVAGSNAAGSCRPAVKQGSLPSWARKGFPRDVSQRHIVGDQGDIAAVLFGYPYHAPAAEGRENKILWVAKETEGTAGMGPDDRLTIKASLAGTNEVVTRSVTGGPGPSLIDMPKPGCWKFSLSWAGHSDSLDVEYLPG</sequence>
<gene>
    <name evidence="2" type="ORF">SAZU_2200</name>
</gene>
<keyword evidence="1" id="KW-0732">Signal</keyword>
<dbReference type="EMBL" id="DF968234">
    <property type="protein sequence ID" value="GAP47463.1"/>
    <property type="molecule type" value="Genomic_DNA"/>
</dbReference>
<evidence type="ECO:0000313" key="3">
    <source>
        <dbReference type="Proteomes" id="UP000053859"/>
    </source>
</evidence>
<evidence type="ECO:0008006" key="4">
    <source>
        <dbReference type="Google" id="ProtNLM"/>
    </source>
</evidence>
<dbReference type="Proteomes" id="UP000053859">
    <property type="component" value="Unassembled WGS sequence"/>
</dbReference>
<accession>A0A0K8PIC1</accession>
<name>A0A0K8PIC1_STRAJ</name>
<feature type="signal peptide" evidence="1">
    <location>
        <begin position="1"/>
        <end position="23"/>
    </location>
</feature>
<proteinExistence type="predicted"/>
<reference evidence="2" key="1">
    <citation type="journal article" date="2015" name="Genome Announc.">
        <title>Draft Genome Sequence of Thiostrepton-Producing Streptomyces azureus ATCC 14921.</title>
        <authorList>
            <person name="Sakihara K."/>
            <person name="Maeda J."/>
            <person name="Tashiro K."/>
            <person name="Fujino Y."/>
            <person name="Kuhara S."/>
            <person name="Ohshima T."/>
            <person name="Ogata S."/>
            <person name="Doi K."/>
        </authorList>
    </citation>
    <scope>NUCLEOTIDE SEQUENCE [LARGE SCALE GENOMIC DNA]</scope>
    <source>
        <strain evidence="2">ATCC14921</strain>
    </source>
</reference>
<dbReference type="AlphaFoldDB" id="A0A0K8PIC1"/>
<keyword evidence="3" id="KW-1185">Reference proteome</keyword>
<feature type="chain" id="PRO_5039520660" description="Lipoprotein" evidence="1">
    <location>
        <begin position="24"/>
        <end position="182"/>
    </location>
</feature>
<dbReference type="PATRIC" id="fig|146537.3.peg.2314"/>
<protein>
    <recommendedName>
        <fullName evidence="4">Lipoprotein</fullName>
    </recommendedName>
</protein>
<organism evidence="2 3">
    <name type="scientific">Streptomyces azureus</name>
    <dbReference type="NCBI Taxonomy" id="146537"/>
    <lineage>
        <taxon>Bacteria</taxon>
        <taxon>Bacillati</taxon>
        <taxon>Actinomycetota</taxon>
        <taxon>Actinomycetes</taxon>
        <taxon>Kitasatosporales</taxon>
        <taxon>Streptomycetaceae</taxon>
        <taxon>Streptomyces</taxon>
    </lineage>
</organism>
<evidence type="ECO:0000256" key="1">
    <source>
        <dbReference type="SAM" id="SignalP"/>
    </source>
</evidence>
<evidence type="ECO:0000313" key="2">
    <source>
        <dbReference type="EMBL" id="GAP47463.1"/>
    </source>
</evidence>